<sequence length="198" mass="22503">MNPVLEILSSGLFGTSETQLFIWSRRVQQRRFLLLPLCFWLNFKSQLRRFLKLVRPSRGKLPHIGFVLVLYVLNLILMLLFVHLRGLLVLVGLSVTIWDVLLLVGRSSYLDFFSPENWRTTGSSRRASNMCCSSFFLVQVIESDALNAINSIIKSRSTVDPIVDNICHFIIPLAGNSSRRYVPRQGNMVANFLASSAL</sequence>
<comment type="caution">
    <text evidence="2">The sequence shown here is derived from an EMBL/GenBank/DDBJ whole genome shotgun (WGS) entry which is preliminary data.</text>
</comment>
<reference evidence="3" key="1">
    <citation type="submission" date="2016-06" db="EMBL/GenBank/DDBJ databases">
        <title>Parallel loss of symbiosis genes in relatives of nitrogen-fixing non-legume Parasponia.</title>
        <authorList>
            <person name="Van Velzen R."/>
            <person name="Holmer R."/>
            <person name="Bu F."/>
            <person name="Rutten L."/>
            <person name="Van Zeijl A."/>
            <person name="Liu W."/>
            <person name="Santuari L."/>
            <person name="Cao Q."/>
            <person name="Sharma T."/>
            <person name="Shen D."/>
            <person name="Roswanjaya Y."/>
            <person name="Wardhani T."/>
            <person name="Kalhor M.S."/>
            <person name="Jansen J."/>
            <person name="Van den Hoogen J."/>
            <person name="Gungor B."/>
            <person name="Hartog M."/>
            <person name="Hontelez J."/>
            <person name="Verver J."/>
            <person name="Yang W.-C."/>
            <person name="Schijlen E."/>
            <person name="Repin R."/>
            <person name="Schilthuizen M."/>
            <person name="Schranz E."/>
            <person name="Heidstra R."/>
            <person name="Miyata K."/>
            <person name="Fedorova E."/>
            <person name="Kohlen W."/>
            <person name="Bisseling T."/>
            <person name="Smit S."/>
            <person name="Geurts R."/>
        </authorList>
    </citation>
    <scope>NUCLEOTIDE SEQUENCE [LARGE SCALE GENOMIC DNA]</scope>
    <source>
        <strain evidence="3">cv. WU1-14</strain>
    </source>
</reference>
<keyword evidence="3" id="KW-1185">Reference proteome</keyword>
<gene>
    <name evidence="2" type="ORF">PanWU01x14_285320</name>
</gene>
<evidence type="ECO:0000313" key="2">
    <source>
        <dbReference type="EMBL" id="PON42000.1"/>
    </source>
</evidence>
<protein>
    <submittedName>
        <fullName evidence="2">Uncharacterized protein</fullName>
    </submittedName>
</protein>
<proteinExistence type="predicted"/>
<keyword evidence="1" id="KW-0472">Membrane</keyword>
<feature type="transmembrane region" description="Helical" evidence="1">
    <location>
        <begin position="64"/>
        <end position="81"/>
    </location>
</feature>
<evidence type="ECO:0000256" key="1">
    <source>
        <dbReference type="SAM" id="Phobius"/>
    </source>
</evidence>
<organism evidence="2 3">
    <name type="scientific">Parasponia andersonii</name>
    <name type="common">Sponia andersonii</name>
    <dbReference type="NCBI Taxonomy" id="3476"/>
    <lineage>
        <taxon>Eukaryota</taxon>
        <taxon>Viridiplantae</taxon>
        <taxon>Streptophyta</taxon>
        <taxon>Embryophyta</taxon>
        <taxon>Tracheophyta</taxon>
        <taxon>Spermatophyta</taxon>
        <taxon>Magnoliopsida</taxon>
        <taxon>eudicotyledons</taxon>
        <taxon>Gunneridae</taxon>
        <taxon>Pentapetalae</taxon>
        <taxon>rosids</taxon>
        <taxon>fabids</taxon>
        <taxon>Rosales</taxon>
        <taxon>Cannabaceae</taxon>
        <taxon>Parasponia</taxon>
    </lineage>
</organism>
<keyword evidence="1" id="KW-1133">Transmembrane helix</keyword>
<dbReference type="EMBL" id="JXTB01000402">
    <property type="protein sequence ID" value="PON42000.1"/>
    <property type="molecule type" value="Genomic_DNA"/>
</dbReference>
<feature type="transmembrane region" description="Helical" evidence="1">
    <location>
        <begin position="87"/>
        <end position="105"/>
    </location>
</feature>
<keyword evidence="1" id="KW-0812">Transmembrane</keyword>
<name>A0A2P5AZL1_PARAD</name>
<accession>A0A2P5AZL1</accession>
<dbReference type="Proteomes" id="UP000237105">
    <property type="component" value="Unassembled WGS sequence"/>
</dbReference>
<dbReference type="AlphaFoldDB" id="A0A2P5AZL1"/>
<evidence type="ECO:0000313" key="3">
    <source>
        <dbReference type="Proteomes" id="UP000237105"/>
    </source>
</evidence>